<dbReference type="NCBIfam" id="TIGR00174">
    <property type="entry name" value="miaA"/>
    <property type="match status" value="1"/>
</dbReference>
<evidence type="ECO:0000256" key="11">
    <source>
        <dbReference type="RuleBase" id="RU003783"/>
    </source>
</evidence>
<dbReference type="EC" id="2.5.1.75" evidence="10"/>
<dbReference type="RefSeq" id="WP_244639921.1">
    <property type="nucleotide sequence ID" value="NZ_BMZE01000001.1"/>
</dbReference>
<evidence type="ECO:0000256" key="8">
    <source>
        <dbReference type="ARBA" id="ARBA00022842"/>
    </source>
</evidence>
<evidence type="ECO:0000256" key="12">
    <source>
        <dbReference type="RuleBase" id="RU003784"/>
    </source>
</evidence>
<evidence type="ECO:0000256" key="5">
    <source>
        <dbReference type="ARBA" id="ARBA00022694"/>
    </source>
</evidence>
<feature type="site" description="Interaction with substrate tRNA" evidence="10">
    <location>
        <position position="140"/>
    </location>
</feature>
<keyword evidence="6 10" id="KW-0547">Nucleotide-binding</keyword>
<keyword evidence="7 10" id="KW-0067">ATP-binding</keyword>
<dbReference type="AlphaFoldDB" id="A0A918RXU4"/>
<dbReference type="HAMAP" id="MF_00185">
    <property type="entry name" value="IPP_trans"/>
    <property type="match status" value="1"/>
</dbReference>
<dbReference type="Pfam" id="PF01715">
    <property type="entry name" value="IPPT"/>
    <property type="match status" value="1"/>
</dbReference>
<evidence type="ECO:0000256" key="9">
    <source>
        <dbReference type="ARBA" id="ARBA00049563"/>
    </source>
</evidence>
<gene>
    <name evidence="10 14" type="primary">miaA</name>
    <name evidence="14" type="ORF">GCM10007989_08120</name>
</gene>
<dbReference type="PANTHER" id="PTHR11088:SF60">
    <property type="entry name" value="TRNA DIMETHYLALLYLTRANSFERASE"/>
    <property type="match status" value="1"/>
</dbReference>
<dbReference type="PANTHER" id="PTHR11088">
    <property type="entry name" value="TRNA DIMETHYLALLYLTRANSFERASE"/>
    <property type="match status" value="1"/>
</dbReference>
<dbReference type="Proteomes" id="UP000646579">
    <property type="component" value="Unassembled WGS sequence"/>
</dbReference>
<dbReference type="InterPro" id="IPR027417">
    <property type="entry name" value="P-loop_NTPase"/>
</dbReference>
<feature type="site" description="Interaction with substrate tRNA" evidence="10">
    <location>
        <position position="114"/>
    </location>
</feature>
<reference evidence="14" key="2">
    <citation type="submission" date="2020-09" db="EMBL/GenBank/DDBJ databases">
        <authorList>
            <person name="Sun Q."/>
            <person name="Kim S."/>
        </authorList>
    </citation>
    <scope>NUCLEOTIDE SEQUENCE</scope>
    <source>
        <strain evidence="14">KCTC 32437</strain>
    </source>
</reference>
<organism evidence="14 15">
    <name type="scientific">Devosia pacifica</name>
    <dbReference type="NCBI Taxonomy" id="1335967"/>
    <lineage>
        <taxon>Bacteria</taxon>
        <taxon>Pseudomonadati</taxon>
        <taxon>Pseudomonadota</taxon>
        <taxon>Alphaproteobacteria</taxon>
        <taxon>Hyphomicrobiales</taxon>
        <taxon>Devosiaceae</taxon>
        <taxon>Devosia</taxon>
    </lineage>
</organism>
<comment type="similarity">
    <text evidence="3 10 13">Belongs to the IPP transferase family.</text>
</comment>
<evidence type="ECO:0000256" key="7">
    <source>
        <dbReference type="ARBA" id="ARBA00022840"/>
    </source>
</evidence>
<evidence type="ECO:0000313" key="14">
    <source>
        <dbReference type="EMBL" id="GHA15710.1"/>
    </source>
</evidence>
<protein>
    <recommendedName>
        <fullName evidence="10">tRNA dimethylallyltransferase</fullName>
        <ecNumber evidence="10">2.5.1.75</ecNumber>
    </recommendedName>
    <alternativeName>
        <fullName evidence="10">Dimethylallyl diphosphate:tRNA dimethylallyltransferase</fullName>
        <shortName evidence="10">DMAPP:tRNA dimethylallyltransferase</shortName>
        <shortName evidence="10">DMATase</shortName>
    </alternativeName>
    <alternativeName>
        <fullName evidence="10">Isopentenyl-diphosphate:tRNA isopentenyltransferase</fullName>
        <shortName evidence="10">IPP transferase</shortName>
        <shortName evidence="10">IPPT</shortName>
        <shortName evidence="10">IPTase</shortName>
    </alternativeName>
</protein>
<feature type="binding site" evidence="10">
    <location>
        <begin position="25"/>
        <end position="32"/>
    </location>
    <ligand>
        <name>ATP</name>
        <dbReference type="ChEBI" id="CHEBI:30616"/>
    </ligand>
</feature>
<dbReference type="InterPro" id="IPR018022">
    <property type="entry name" value="IPT"/>
</dbReference>
<dbReference type="GO" id="GO:0006400">
    <property type="term" value="P:tRNA modification"/>
    <property type="evidence" value="ECO:0007669"/>
    <property type="project" value="TreeGrafter"/>
</dbReference>
<evidence type="ECO:0000313" key="15">
    <source>
        <dbReference type="Proteomes" id="UP000646579"/>
    </source>
</evidence>
<dbReference type="InterPro" id="IPR039657">
    <property type="entry name" value="Dimethylallyltransferase"/>
</dbReference>
<name>A0A918RXU4_9HYPH</name>
<keyword evidence="5 10" id="KW-0819">tRNA processing</keyword>
<evidence type="ECO:0000256" key="6">
    <source>
        <dbReference type="ARBA" id="ARBA00022741"/>
    </source>
</evidence>
<evidence type="ECO:0000256" key="1">
    <source>
        <dbReference type="ARBA" id="ARBA00001946"/>
    </source>
</evidence>
<dbReference type="EMBL" id="BMZE01000001">
    <property type="protein sequence ID" value="GHA15710.1"/>
    <property type="molecule type" value="Genomic_DNA"/>
</dbReference>
<comment type="caution">
    <text evidence="10">Lacks conserved residue(s) required for the propagation of feature annotation.</text>
</comment>
<dbReference type="GO" id="GO:0005524">
    <property type="term" value="F:ATP binding"/>
    <property type="evidence" value="ECO:0007669"/>
    <property type="project" value="UniProtKB-UniRule"/>
</dbReference>
<comment type="catalytic activity">
    <reaction evidence="9 10 11">
        <text>adenosine(37) in tRNA + dimethylallyl diphosphate = N(6)-dimethylallyladenosine(37) in tRNA + diphosphate</text>
        <dbReference type="Rhea" id="RHEA:26482"/>
        <dbReference type="Rhea" id="RHEA-COMP:10162"/>
        <dbReference type="Rhea" id="RHEA-COMP:10375"/>
        <dbReference type="ChEBI" id="CHEBI:33019"/>
        <dbReference type="ChEBI" id="CHEBI:57623"/>
        <dbReference type="ChEBI" id="CHEBI:74411"/>
        <dbReference type="ChEBI" id="CHEBI:74415"/>
        <dbReference type="EC" id="2.5.1.75"/>
    </reaction>
</comment>
<evidence type="ECO:0000256" key="10">
    <source>
        <dbReference type="HAMAP-Rule" id="MF_00185"/>
    </source>
</evidence>
<keyword evidence="8 10" id="KW-0460">Magnesium</keyword>
<keyword evidence="4 10" id="KW-0808">Transferase</keyword>
<feature type="binding site" evidence="10">
    <location>
        <begin position="27"/>
        <end position="32"/>
    </location>
    <ligand>
        <name>substrate</name>
    </ligand>
</feature>
<dbReference type="SUPFAM" id="SSF52540">
    <property type="entry name" value="P-loop containing nucleoside triphosphate hydrolases"/>
    <property type="match status" value="2"/>
</dbReference>
<comment type="caution">
    <text evidence="14">The sequence shown here is derived from an EMBL/GenBank/DDBJ whole genome shotgun (WGS) entry which is preliminary data.</text>
</comment>
<accession>A0A918RXU4</accession>
<reference evidence="14" key="1">
    <citation type="journal article" date="2014" name="Int. J. Syst. Evol. Microbiol.">
        <title>Complete genome sequence of Corynebacterium casei LMG S-19264T (=DSM 44701T), isolated from a smear-ripened cheese.</title>
        <authorList>
            <consortium name="US DOE Joint Genome Institute (JGI-PGF)"/>
            <person name="Walter F."/>
            <person name="Albersmeier A."/>
            <person name="Kalinowski J."/>
            <person name="Ruckert C."/>
        </authorList>
    </citation>
    <scope>NUCLEOTIDE SEQUENCE</scope>
    <source>
        <strain evidence="14">KCTC 32437</strain>
    </source>
</reference>
<evidence type="ECO:0000256" key="4">
    <source>
        <dbReference type="ARBA" id="ARBA00022679"/>
    </source>
</evidence>
<proteinExistence type="inferred from homology"/>
<comment type="function">
    <text evidence="2 10 12">Catalyzes the transfer of a dimethylallyl group onto the adenine at position 37 in tRNAs that read codons beginning with uridine, leading to the formation of N6-(dimethylallyl)adenosine (i(6)A).</text>
</comment>
<evidence type="ECO:0000256" key="3">
    <source>
        <dbReference type="ARBA" id="ARBA00005842"/>
    </source>
</evidence>
<sequence length="304" mass="33609">MRNELSRMIDAAAANGRRTAVLIAGPTASGKSGLAHALARAVDGVVINTDALQVYDTLRVVTARPSADEIQDVPYRLYGFVDCAEAFSTGKWLANARQVIAESDRKILFFVGGTGLYFDALINGFADIPQVAATVRAEVRSRIAGLDAEQRLALLQVEDPEAALRLKVVDPQRLERALSVKAATGRMLSSFQQQPETGALVGIETVRVVLDPDREVLRQRIANRFEEMFTNGAVDEVRNLLERKLDPSLPAMKAIGVPEISAWLHGDIIQETAIERAVIATRQYAKRQRTWFRNRFSDWVRLPS</sequence>
<comment type="subunit">
    <text evidence="10">Monomer.</text>
</comment>
<dbReference type="Gene3D" id="1.10.20.140">
    <property type="match status" value="1"/>
</dbReference>
<dbReference type="GO" id="GO:0052381">
    <property type="term" value="F:tRNA dimethylallyltransferase activity"/>
    <property type="evidence" value="ECO:0007669"/>
    <property type="project" value="UniProtKB-UniRule"/>
</dbReference>
<keyword evidence="15" id="KW-1185">Reference proteome</keyword>
<feature type="region of interest" description="Interaction with substrate tRNA" evidence="10">
    <location>
        <begin position="172"/>
        <end position="176"/>
    </location>
</feature>
<evidence type="ECO:0000256" key="13">
    <source>
        <dbReference type="RuleBase" id="RU003785"/>
    </source>
</evidence>
<dbReference type="Gene3D" id="3.40.50.300">
    <property type="entry name" value="P-loop containing nucleotide triphosphate hydrolases"/>
    <property type="match status" value="1"/>
</dbReference>
<comment type="cofactor">
    <cofactor evidence="1 10">
        <name>Mg(2+)</name>
        <dbReference type="ChEBI" id="CHEBI:18420"/>
    </cofactor>
</comment>
<evidence type="ECO:0000256" key="2">
    <source>
        <dbReference type="ARBA" id="ARBA00003213"/>
    </source>
</evidence>